<name>A0ABN8RKC3_9CNID</name>
<keyword evidence="3" id="KW-1185">Reference proteome</keyword>
<comment type="caution">
    <text evidence="2">The sequence shown here is derived from an EMBL/GenBank/DDBJ whole genome shotgun (WGS) entry which is preliminary data.</text>
</comment>
<evidence type="ECO:0000313" key="3">
    <source>
        <dbReference type="Proteomes" id="UP001159405"/>
    </source>
</evidence>
<gene>
    <name evidence="2" type="ORF">PLOB_00019982</name>
</gene>
<sequence length="187" mass="21116">MAASLLIGLVFLAVNVLMVVVLVISNSDFCASVFETQTDHILVDHVMNTSTVVDEFECHQNASKNNSCKSFNVRPSADIAKRLCEQNNKTRKMTPESFKKMKGSSYYGPVKASCQDLPTKKKKQTGHCNPDYKGKRCEIPKPRGWNSKQPAYSCKSIRHLVTLKETEVLDRPSEQWKPVESLLRHDN</sequence>
<accession>A0ABN8RKC3</accession>
<evidence type="ECO:0000313" key="2">
    <source>
        <dbReference type="EMBL" id="CAH3177787.1"/>
    </source>
</evidence>
<evidence type="ECO:0000256" key="1">
    <source>
        <dbReference type="SAM" id="SignalP"/>
    </source>
</evidence>
<feature type="chain" id="PRO_5045201633" evidence="1">
    <location>
        <begin position="33"/>
        <end position="187"/>
    </location>
</feature>
<dbReference type="Proteomes" id="UP001159405">
    <property type="component" value="Unassembled WGS sequence"/>
</dbReference>
<reference evidence="2 3" key="1">
    <citation type="submission" date="2022-05" db="EMBL/GenBank/DDBJ databases">
        <authorList>
            <consortium name="Genoscope - CEA"/>
            <person name="William W."/>
        </authorList>
    </citation>
    <scope>NUCLEOTIDE SEQUENCE [LARGE SCALE GENOMIC DNA]</scope>
</reference>
<protein>
    <submittedName>
        <fullName evidence="2">Uncharacterized protein</fullName>
    </submittedName>
</protein>
<dbReference type="EMBL" id="CALNXK010000230">
    <property type="protein sequence ID" value="CAH3177787.1"/>
    <property type="molecule type" value="Genomic_DNA"/>
</dbReference>
<keyword evidence="1" id="KW-0732">Signal</keyword>
<feature type="signal peptide" evidence="1">
    <location>
        <begin position="1"/>
        <end position="32"/>
    </location>
</feature>
<proteinExistence type="predicted"/>
<organism evidence="2 3">
    <name type="scientific">Porites lobata</name>
    <dbReference type="NCBI Taxonomy" id="104759"/>
    <lineage>
        <taxon>Eukaryota</taxon>
        <taxon>Metazoa</taxon>
        <taxon>Cnidaria</taxon>
        <taxon>Anthozoa</taxon>
        <taxon>Hexacorallia</taxon>
        <taxon>Scleractinia</taxon>
        <taxon>Fungiina</taxon>
        <taxon>Poritidae</taxon>
        <taxon>Porites</taxon>
    </lineage>
</organism>